<evidence type="ECO:0000313" key="1">
    <source>
        <dbReference type="EMBL" id="QHT95528.1"/>
    </source>
</evidence>
<accession>A0A6C0IQP2</accession>
<dbReference type="EMBL" id="MN740241">
    <property type="protein sequence ID" value="QHT95528.1"/>
    <property type="molecule type" value="Genomic_DNA"/>
</dbReference>
<sequence>MSNFHFYEKVFEKQNLKNTFKALCSDFHFL</sequence>
<name>A0A6C0IQP2_9ZZZZ</name>
<protein>
    <submittedName>
        <fullName evidence="1">Uncharacterized protein</fullName>
    </submittedName>
</protein>
<proteinExistence type="predicted"/>
<organism evidence="1">
    <name type="scientific">viral metagenome</name>
    <dbReference type="NCBI Taxonomy" id="1070528"/>
    <lineage>
        <taxon>unclassified sequences</taxon>
        <taxon>metagenomes</taxon>
        <taxon>organismal metagenomes</taxon>
    </lineage>
</organism>
<reference evidence="1" key="1">
    <citation type="journal article" date="2020" name="Nature">
        <title>Giant virus diversity and host interactions through global metagenomics.</title>
        <authorList>
            <person name="Schulz F."/>
            <person name="Roux S."/>
            <person name="Paez-Espino D."/>
            <person name="Jungbluth S."/>
            <person name="Walsh D.A."/>
            <person name="Denef V.J."/>
            <person name="McMahon K.D."/>
            <person name="Konstantinidis K.T."/>
            <person name="Eloe-Fadrosh E.A."/>
            <person name="Kyrpides N.C."/>
            <person name="Woyke T."/>
        </authorList>
    </citation>
    <scope>NUCLEOTIDE SEQUENCE</scope>
    <source>
        <strain evidence="1">GVMAG-M-3300024261-8</strain>
    </source>
</reference>
<dbReference type="AlphaFoldDB" id="A0A6C0IQP2"/>